<dbReference type="Pfam" id="PF01370">
    <property type="entry name" value="Epimerase"/>
    <property type="match status" value="1"/>
</dbReference>
<dbReference type="RefSeq" id="WP_120355526.1">
    <property type="nucleotide sequence ID" value="NZ_RAQO01000007.1"/>
</dbReference>
<evidence type="ECO:0000259" key="2">
    <source>
        <dbReference type="Pfam" id="PF01370"/>
    </source>
</evidence>
<name>A0A420EA14_9ALTE</name>
<evidence type="ECO:0000313" key="5">
    <source>
        <dbReference type="Proteomes" id="UP000286482"/>
    </source>
</evidence>
<dbReference type="Pfam" id="PF08338">
    <property type="entry name" value="DUF1731"/>
    <property type="match status" value="1"/>
</dbReference>
<evidence type="ECO:0000259" key="3">
    <source>
        <dbReference type="Pfam" id="PF08338"/>
    </source>
</evidence>
<dbReference type="InterPro" id="IPR010099">
    <property type="entry name" value="SDR39U1"/>
</dbReference>
<feature type="domain" description="NAD-dependent epimerase/dehydratase" evidence="2">
    <location>
        <begin position="3"/>
        <end position="222"/>
    </location>
</feature>
<dbReference type="NCBIfam" id="TIGR01777">
    <property type="entry name" value="yfcH"/>
    <property type="match status" value="1"/>
</dbReference>
<gene>
    <name evidence="4" type="ORF">DBZ36_13740</name>
</gene>
<accession>A0A420EA14</accession>
<comment type="similarity">
    <text evidence="1">Belongs to the NAD(P)-dependent epimerase/dehydratase family. SDR39U1 subfamily.</text>
</comment>
<organism evidence="4 5">
    <name type="scientific">Alginatibacterium sediminis</name>
    <dbReference type="NCBI Taxonomy" id="2164068"/>
    <lineage>
        <taxon>Bacteria</taxon>
        <taxon>Pseudomonadati</taxon>
        <taxon>Pseudomonadota</taxon>
        <taxon>Gammaproteobacteria</taxon>
        <taxon>Alteromonadales</taxon>
        <taxon>Alteromonadaceae</taxon>
        <taxon>Alginatibacterium</taxon>
    </lineage>
</organism>
<dbReference type="InterPro" id="IPR001509">
    <property type="entry name" value="Epimerase_deHydtase"/>
</dbReference>
<proteinExistence type="inferred from homology"/>
<sequence length="299" mass="33381">MRILITGASGFIGQSLCKYWHQHELTLLSRNVTRAQNLLGEQHQYIESLSQLDNLNDFDAIVNLAGEAIADKPWSPKQRQKIEGSRWALTEQLFELIKHSETPPHTFLSGSAIGIYDYSDEPQDENSHFTQGHYPHLVCSKWEDIALQAQSPSTRVCLLRTAVVLGVNGGLLKRLAPVFKLGLGGPMGSGKQLMSWIHLEDQIRAMDFLLTQEQLAGAFNVCAPEVVNNQHLSKQLASYYHRPCWFKVPSFALKLGLGEMSEMILASQNIVPKNLLDAGFSFNHPSFDLALIDSLKTAQ</sequence>
<dbReference type="EMBL" id="RAQO01000007">
    <property type="protein sequence ID" value="RKF17501.1"/>
    <property type="molecule type" value="Genomic_DNA"/>
</dbReference>
<dbReference type="InterPro" id="IPR036291">
    <property type="entry name" value="NAD(P)-bd_dom_sf"/>
</dbReference>
<dbReference type="SUPFAM" id="SSF51735">
    <property type="entry name" value="NAD(P)-binding Rossmann-fold domains"/>
    <property type="match status" value="1"/>
</dbReference>
<dbReference type="AlphaFoldDB" id="A0A420EA14"/>
<dbReference type="OrthoDB" id="9801773at2"/>
<evidence type="ECO:0000256" key="1">
    <source>
        <dbReference type="ARBA" id="ARBA00009353"/>
    </source>
</evidence>
<keyword evidence="5" id="KW-1185">Reference proteome</keyword>
<reference evidence="4 5" key="1">
    <citation type="submission" date="2018-09" db="EMBL/GenBank/DDBJ databases">
        <authorList>
            <person name="Wang Z."/>
        </authorList>
    </citation>
    <scope>NUCLEOTIDE SEQUENCE [LARGE SCALE GENOMIC DNA]</scope>
    <source>
        <strain evidence="4 5">ALS 81</strain>
    </source>
</reference>
<feature type="domain" description="DUF1731" evidence="3">
    <location>
        <begin position="248"/>
        <end position="291"/>
    </location>
</feature>
<comment type="caution">
    <text evidence="4">The sequence shown here is derived from an EMBL/GenBank/DDBJ whole genome shotgun (WGS) entry which is preliminary data.</text>
</comment>
<dbReference type="PANTHER" id="PTHR11092">
    <property type="entry name" value="SUGAR NUCLEOTIDE EPIMERASE RELATED"/>
    <property type="match status" value="1"/>
</dbReference>
<dbReference type="Proteomes" id="UP000286482">
    <property type="component" value="Unassembled WGS sequence"/>
</dbReference>
<dbReference type="Gene3D" id="3.40.50.720">
    <property type="entry name" value="NAD(P)-binding Rossmann-like Domain"/>
    <property type="match status" value="1"/>
</dbReference>
<dbReference type="InterPro" id="IPR013549">
    <property type="entry name" value="DUF1731"/>
</dbReference>
<evidence type="ECO:0000313" key="4">
    <source>
        <dbReference type="EMBL" id="RKF17501.1"/>
    </source>
</evidence>
<dbReference type="PANTHER" id="PTHR11092:SF0">
    <property type="entry name" value="EPIMERASE FAMILY PROTEIN SDR39U1"/>
    <property type="match status" value="1"/>
</dbReference>
<protein>
    <submittedName>
        <fullName evidence="4">TIGR01777 family protein</fullName>
    </submittedName>
</protein>